<dbReference type="Pfam" id="PF12092">
    <property type="entry name" value="DUF3568"/>
    <property type="match status" value="1"/>
</dbReference>
<dbReference type="InterPro" id="IPR021952">
    <property type="entry name" value="Flpp3-like"/>
</dbReference>
<dbReference type="Proteomes" id="UP000245125">
    <property type="component" value="Unassembled WGS sequence"/>
</dbReference>
<evidence type="ECO:0000313" key="1">
    <source>
        <dbReference type="EMBL" id="SPQ01569.1"/>
    </source>
</evidence>
<evidence type="ECO:0000313" key="2">
    <source>
        <dbReference type="Proteomes" id="UP000245125"/>
    </source>
</evidence>
<sequence length="131" mass="14412">MKHGNKAVFYIFWLLLLSGCATVLLTGASGGVAYTITNVASKTLISPIDQVEYANRLALLKMKIRYIERRETENGVQIIAETNELNIYIDLKQITPKTTKIGVNAEKNIILKDRATAVAIIEQTEAMLGGS</sequence>
<reference evidence="2" key="1">
    <citation type="submission" date="2018-03" db="EMBL/GenBank/DDBJ databases">
        <authorList>
            <person name="Zecchin S."/>
        </authorList>
    </citation>
    <scope>NUCLEOTIDE SEQUENCE [LARGE SCALE GENOMIC DNA]</scope>
</reference>
<name>A0A2U3QJM1_9BACT</name>
<evidence type="ECO:0008006" key="3">
    <source>
        <dbReference type="Google" id="ProtNLM"/>
    </source>
</evidence>
<dbReference type="EMBL" id="OUUY01000108">
    <property type="protein sequence ID" value="SPQ01569.1"/>
    <property type="molecule type" value="Genomic_DNA"/>
</dbReference>
<keyword evidence="2" id="KW-1185">Reference proteome</keyword>
<dbReference type="PROSITE" id="PS51257">
    <property type="entry name" value="PROKAR_LIPOPROTEIN"/>
    <property type="match status" value="1"/>
</dbReference>
<proteinExistence type="predicted"/>
<gene>
    <name evidence="1" type="ORF">NBG4_60045</name>
</gene>
<accession>A0A2U3QJM1</accession>
<dbReference type="AlphaFoldDB" id="A0A2U3QJM1"/>
<protein>
    <recommendedName>
        <fullName evidence="3">Lipoprotein</fullName>
    </recommendedName>
</protein>
<organism evidence="1 2">
    <name type="scientific">Candidatus Sulfobium mesophilum</name>
    <dbReference type="NCBI Taxonomy" id="2016548"/>
    <lineage>
        <taxon>Bacteria</taxon>
        <taxon>Pseudomonadati</taxon>
        <taxon>Nitrospirota</taxon>
        <taxon>Nitrospiria</taxon>
        <taxon>Nitrospirales</taxon>
        <taxon>Nitrospiraceae</taxon>
        <taxon>Candidatus Sulfobium</taxon>
    </lineage>
</organism>